<dbReference type="Proteomes" id="UP000295578">
    <property type="component" value="Unassembled WGS sequence"/>
</dbReference>
<sequence>MDRHVTVWRKARQSNDQGGSCVEMAALAEGVGVRDSKDPDGPKLLLARTAFRSLLTELKQR</sequence>
<gene>
    <name evidence="2" type="ORF">E1293_33050</name>
</gene>
<comment type="caution">
    <text evidence="2">The sequence shown here is derived from an EMBL/GenBank/DDBJ whole genome shotgun (WGS) entry which is preliminary data.</text>
</comment>
<feature type="domain" description="DUF397" evidence="1">
    <location>
        <begin position="7"/>
        <end position="59"/>
    </location>
</feature>
<proteinExistence type="predicted"/>
<evidence type="ECO:0000313" key="3">
    <source>
        <dbReference type="Proteomes" id="UP000295578"/>
    </source>
</evidence>
<name>A0A4R5AHN8_9ACTN</name>
<evidence type="ECO:0000259" key="1">
    <source>
        <dbReference type="Pfam" id="PF04149"/>
    </source>
</evidence>
<organism evidence="2 3">
    <name type="scientific">Actinomadura darangshiensis</name>
    <dbReference type="NCBI Taxonomy" id="705336"/>
    <lineage>
        <taxon>Bacteria</taxon>
        <taxon>Bacillati</taxon>
        <taxon>Actinomycetota</taxon>
        <taxon>Actinomycetes</taxon>
        <taxon>Streptosporangiales</taxon>
        <taxon>Thermomonosporaceae</taxon>
        <taxon>Actinomadura</taxon>
    </lineage>
</organism>
<dbReference type="OrthoDB" id="3482334at2"/>
<dbReference type="InterPro" id="IPR007278">
    <property type="entry name" value="DUF397"/>
</dbReference>
<keyword evidence="3" id="KW-1185">Reference proteome</keyword>
<protein>
    <submittedName>
        <fullName evidence="2">DUF397 domain-containing protein</fullName>
    </submittedName>
</protein>
<dbReference type="AlphaFoldDB" id="A0A4R5AHN8"/>
<accession>A0A4R5AHN8</accession>
<dbReference type="EMBL" id="SMKY01000210">
    <property type="protein sequence ID" value="TDD72153.1"/>
    <property type="molecule type" value="Genomic_DNA"/>
</dbReference>
<evidence type="ECO:0000313" key="2">
    <source>
        <dbReference type="EMBL" id="TDD72153.1"/>
    </source>
</evidence>
<dbReference type="RefSeq" id="WP_132201623.1">
    <property type="nucleotide sequence ID" value="NZ_SMKY01000210.1"/>
</dbReference>
<dbReference type="Pfam" id="PF04149">
    <property type="entry name" value="DUF397"/>
    <property type="match status" value="1"/>
</dbReference>
<reference evidence="2 3" key="1">
    <citation type="submission" date="2019-03" db="EMBL/GenBank/DDBJ databases">
        <title>Draft genome sequences of novel Actinobacteria.</title>
        <authorList>
            <person name="Sahin N."/>
            <person name="Ay H."/>
            <person name="Saygin H."/>
        </authorList>
    </citation>
    <scope>NUCLEOTIDE SEQUENCE [LARGE SCALE GENOMIC DNA]</scope>
    <source>
        <strain evidence="2 3">DSM 45941</strain>
    </source>
</reference>